<dbReference type="InterPro" id="IPR038628">
    <property type="entry name" value="XkdM-like_sf"/>
</dbReference>
<reference evidence="1 2" key="1">
    <citation type="submission" date="2017-04" db="EMBL/GenBank/DDBJ databases">
        <authorList>
            <person name="Afonso C.L."/>
            <person name="Miller P.J."/>
            <person name="Scott M.A."/>
            <person name="Spackman E."/>
            <person name="Goraichik I."/>
            <person name="Dimitrov K.M."/>
            <person name="Suarez D.L."/>
            <person name="Swayne D.E."/>
        </authorList>
    </citation>
    <scope>NUCLEOTIDE SEQUENCE [LARGE SCALE GENOMIC DNA]</scope>
    <source>
        <strain evidence="1 2">ToBE</strain>
    </source>
</reference>
<name>A0A1W1VXG7_9FIRM</name>
<proteinExistence type="predicted"/>
<dbReference type="Pfam" id="PF09393">
    <property type="entry name" value="DUF2001"/>
    <property type="match status" value="1"/>
</dbReference>
<dbReference type="AlphaFoldDB" id="A0A1W1VXG7"/>
<dbReference type="Proteomes" id="UP000192569">
    <property type="component" value="Chromosome I"/>
</dbReference>
<keyword evidence="2" id="KW-1185">Reference proteome</keyword>
<dbReference type="OrthoDB" id="1697482at2"/>
<dbReference type="Gene3D" id="2.30.110.40">
    <property type="entry name" value="Phage tail tube protein"/>
    <property type="match status" value="1"/>
</dbReference>
<accession>A0A1W1VXG7</accession>
<evidence type="ECO:0000313" key="1">
    <source>
        <dbReference type="EMBL" id="SMB97943.1"/>
    </source>
</evidence>
<gene>
    <name evidence="1" type="ORF">SAMN00808754_2041</name>
</gene>
<dbReference type="RefSeq" id="WP_084665617.1">
    <property type="nucleotide sequence ID" value="NZ_LT838272.1"/>
</dbReference>
<organism evidence="1 2">
    <name type="scientific">Thermanaeromonas toyohensis ToBE</name>
    <dbReference type="NCBI Taxonomy" id="698762"/>
    <lineage>
        <taxon>Bacteria</taxon>
        <taxon>Bacillati</taxon>
        <taxon>Bacillota</taxon>
        <taxon>Clostridia</taxon>
        <taxon>Neomoorellales</taxon>
        <taxon>Neomoorellaceae</taxon>
        <taxon>Thermanaeromonas</taxon>
    </lineage>
</organism>
<sequence length="142" mass="16116">MAGIDASRVINGTYGAVYLDGRWLTNFTRCEIRDEYDFAELKLSGDRRTKHKMVGVKGSGTIAGFKVTSDLIKALLDNPTRTFEIISKLADPESYGMERIRVPQVKFNRNQLANWRTGEVVEEEWEFVYDGEPELLDPIVAP</sequence>
<protein>
    <submittedName>
        <fullName evidence="1">Phage tail tube protein</fullName>
    </submittedName>
</protein>
<dbReference type="STRING" id="698762.SAMN00808754_2041"/>
<dbReference type="SUPFAM" id="SSF69279">
    <property type="entry name" value="Phage tail proteins"/>
    <property type="match status" value="1"/>
</dbReference>
<evidence type="ECO:0000313" key="2">
    <source>
        <dbReference type="Proteomes" id="UP000192569"/>
    </source>
</evidence>
<dbReference type="EMBL" id="LT838272">
    <property type="protein sequence ID" value="SMB97943.1"/>
    <property type="molecule type" value="Genomic_DNA"/>
</dbReference>
<dbReference type="InterPro" id="IPR018989">
    <property type="entry name" value="DUF2001"/>
</dbReference>